<evidence type="ECO:0000313" key="2">
    <source>
        <dbReference type="Proteomes" id="UP000824533"/>
    </source>
</evidence>
<accession>A0ACC1CP37</accession>
<dbReference type="Proteomes" id="UP000824533">
    <property type="component" value="Linkage Group LG20"/>
</dbReference>
<proteinExistence type="predicted"/>
<organism evidence="1 2">
    <name type="scientific">Dendrolimus kikuchii</name>
    <dbReference type="NCBI Taxonomy" id="765133"/>
    <lineage>
        <taxon>Eukaryota</taxon>
        <taxon>Metazoa</taxon>
        <taxon>Ecdysozoa</taxon>
        <taxon>Arthropoda</taxon>
        <taxon>Hexapoda</taxon>
        <taxon>Insecta</taxon>
        <taxon>Pterygota</taxon>
        <taxon>Neoptera</taxon>
        <taxon>Endopterygota</taxon>
        <taxon>Lepidoptera</taxon>
        <taxon>Glossata</taxon>
        <taxon>Ditrysia</taxon>
        <taxon>Bombycoidea</taxon>
        <taxon>Lasiocampidae</taxon>
        <taxon>Dendrolimus</taxon>
    </lineage>
</organism>
<dbReference type="EMBL" id="CM034406">
    <property type="protein sequence ID" value="KAJ0173348.1"/>
    <property type="molecule type" value="Genomic_DNA"/>
</dbReference>
<protein>
    <submittedName>
        <fullName evidence="1">Uncharacterized protein</fullName>
    </submittedName>
</protein>
<sequence length="400" mass="44693">MRHTPPLEYKTRLRDTEGKKQEGRGGFVVWSADCRCAESEGIGARHIETIFRAAHRESNDECLTEEKPRKKLNATLTRENKTQKLAEEKAAKQHFKEMNKIYKPGECMKYMSIDLHPTLSDAWYMADLSREISSSGAKITKTSSLCDPALLMWSRVVPPKLTSNDGQVKLAPLKESCKCALYISTLEEIAEHIINHSLAQHIMQICELSGCKVTLVIFGVKEYFKPEGRKKNGNKKCITEIDLEMAITDLIVTSDADAVCVNTPNQLALLIVQYTKAIAEEPYKKSKRLCEENAEFYMKGDNKKCVPIDKDGNGVARVWQQMIAILPLSSLEISRAICGQYKSPLALYDALQSPNGVNELADIGVARAAVPGSLTRRVGPEFARKLHMLFTAEDGNVLLE</sequence>
<keyword evidence="2" id="KW-1185">Reference proteome</keyword>
<evidence type="ECO:0000313" key="1">
    <source>
        <dbReference type="EMBL" id="KAJ0173348.1"/>
    </source>
</evidence>
<name>A0ACC1CP37_9NEOP</name>
<gene>
    <name evidence="1" type="ORF">K1T71_011524</name>
</gene>
<reference evidence="1 2" key="1">
    <citation type="journal article" date="2021" name="Front. Genet.">
        <title>Chromosome-Level Genome Assembly Reveals Significant Gene Expansion in the Toll and IMD Signaling Pathways of Dendrolimus kikuchii.</title>
        <authorList>
            <person name="Zhou J."/>
            <person name="Wu P."/>
            <person name="Xiong Z."/>
            <person name="Liu N."/>
            <person name="Zhao N."/>
            <person name="Ji M."/>
            <person name="Qiu Y."/>
            <person name="Yang B."/>
        </authorList>
    </citation>
    <scope>NUCLEOTIDE SEQUENCE [LARGE SCALE GENOMIC DNA]</scope>
    <source>
        <strain evidence="1">Ann1</strain>
    </source>
</reference>
<comment type="caution">
    <text evidence="1">The sequence shown here is derived from an EMBL/GenBank/DDBJ whole genome shotgun (WGS) entry which is preliminary data.</text>
</comment>